<dbReference type="Pfam" id="PF08401">
    <property type="entry name" value="ArdcN"/>
    <property type="match status" value="1"/>
</dbReference>
<dbReference type="InterPro" id="IPR013610">
    <property type="entry name" value="ArdC_N"/>
</dbReference>
<dbReference type="InterPro" id="IPR036977">
    <property type="entry name" value="DNA_primase_Znf_CHC2"/>
</dbReference>
<evidence type="ECO:0000313" key="5">
    <source>
        <dbReference type="EMBL" id="MDQ0363249.1"/>
    </source>
</evidence>
<sequence length="1228" mass="141075">MKLKDAQQEFVDRLLESLGNGIIPWQSRWDQGVMKPINGVSGKPYRGVNQLNLWMKSLTSGFDDPRWLTFKQANELGCKIKKGSVGSNVYHYSFKDERTNKYVPYNEYVEMEPEEKEHIKTLTKVYKVFNGSQITGLEPLPDNERVVSFSNTLAADFVDQLQVRMGVNVLQHKSRAFYNISEDQVYVPDKSQFRTEQGYYATLLHEMAHASGHESRLNREFGTNRDSDQYAIEELKAELSSAFLSMEVGFSMDSDHEKNHQAYIQSWMRAIQNNQRVLFDAIKEASGIQSYLVETGRLNELKEKHKQELTGESEQRVQVQGTRPQAQLNDDEQILERQPATIEVDSEDLKEARSEEDIAKSILTKWNNEFPVPYHIVEADKGNYKVAIFDHPGKAEHYFQYRHALNEWVHDTKNEDSILQIEGLDNQEIDFLRKTYAVGIDNRVFVDMDGVLARFNNQISSMEVLYEKGYYSSLEPLENVVKAVSDLIDNADAEVYILSAVLDSEYAADEKREWLQKYLPKIDNDHIIFSEYGYPKSNYIPGGIKSNDVLLDDYTKNLDEWTAVGAKGIKLINDINDTNQSWKGMRVNYDDQDLSKVLFENIDRMQNSEGIVIPEEVEAEINELLTNEENDLSDSDRVAALQEFLHSEQEKLDEMMKVEQFYPNEKQILRQQEIVDNVLNQYNAAVAKSNKVRNDQEQIIAQRNDPLEINNKIINLDEIGYELELSHYLKDKEALIYLHMKTPVGHIVTIDGNGKELIGFEYKSLTDEEMSKTTQIYKPINSVDQLAEVQSEYIRGTYMMNPEFMTAQEAVHFHNVFEWLTNKFSKIIPDELVNKVQQELLDNSPMDYQKMMSLRDKYITNDMVQDVANRERVDVNRLHGLLGTTNRKEVENSVTQNQQQTTTKRSTVSLDTIKNSVSIAEYARDVLGMGLIKESRGMFRLDAHDSCKIYPNNTFYRFSQGVGGSIVDFIKHFQEVDTKEAIAILKQHYKESNPDERFNSGEKATNKSVVRGFDKDLEVPEKGSTNKNVYAYLTKTRGISADIVNDYLKRGLLYQDVNNNCVFVGRLDRTIHYAMVRGTGRGKFRQDVAGSVKEVGIYVENNSDTLIVNEAAIDQMSYQTLVQDPKAYSYLACNGASNVVNAIRFHMNKRAEATNLNRVIIALDNDDAGIENTEKVVEYLKEDYPDLEVRVHLPENANDFNDQLKNELNQLKEMGMEQNISGSNLEMT</sequence>
<dbReference type="Gene3D" id="3.40.1360.10">
    <property type="match status" value="1"/>
</dbReference>
<evidence type="ECO:0000259" key="4">
    <source>
        <dbReference type="Pfam" id="PF18818"/>
    </source>
</evidence>
<comment type="similarity">
    <text evidence="1">Belongs to the 5'(3')-deoxyribonucleotidase family.</text>
</comment>
<accession>A0ABU0E8N5</accession>
<protein>
    <submittedName>
        <fullName evidence="5">Antirestriction protein ArdC/5'(3')-deoxyribonucleotidase</fullName>
    </submittedName>
</protein>
<dbReference type="InterPro" id="IPR041459">
    <property type="entry name" value="MPTase-PolyVal"/>
</dbReference>
<dbReference type="InterPro" id="IPR025054">
    <property type="entry name" value="DUF3991"/>
</dbReference>
<dbReference type="SUPFAM" id="SSF57783">
    <property type="entry name" value="Zinc beta-ribbon"/>
    <property type="match status" value="1"/>
</dbReference>
<keyword evidence="6" id="KW-1185">Reference proteome</keyword>
<evidence type="ECO:0000313" key="6">
    <source>
        <dbReference type="Proteomes" id="UP001230220"/>
    </source>
</evidence>
<proteinExistence type="inferred from homology"/>
<evidence type="ECO:0000259" key="3">
    <source>
        <dbReference type="Pfam" id="PF13154"/>
    </source>
</evidence>
<feature type="domain" description="DUF3991" evidence="3">
    <location>
        <begin position="1031"/>
        <end position="1101"/>
    </location>
</feature>
<reference evidence="5 6" key="1">
    <citation type="submission" date="2023-07" db="EMBL/GenBank/DDBJ databases">
        <title>Genomic Encyclopedia of Type Strains, Phase IV (KMG-IV): sequencing the most valuable type-strain genomes for metagenomic binning, comparative biology and taxonomic classification.</title>
        <authorList>
            <person name="Goeker M."/>
        </authorList>
    </citation>
    <scope>NUCLEOTIDE SEQUENCE [LARGE SCALE GENOMIC DNA]</scope>
    <source>
        <strain evidence="5 6">DSM 16784</strain>
    </source>
</reference>
<organism evidence="5 6">
    <name type="scientific">Breznakia pachnodae</name>
    <dbReference type="NCBI Taxonomy" id="265178"/>
    <lineage>
        <taxon>Bacteria</taxon>
        <taxon>Bacillati</taxon>
        <taxon>Bacillota</taxon>
        <taxon>Erysipelotrichia</taxon>
        <taxon>Erysipelotrichales</taxon>
        <taxon>Erysipelotrichaceae</taxon>
        <taxon>Breznakia</taxon>
    </lineage>
</organism>
<dbReference type="InterPro" id="IPR010708">
    <property type="entry name" value="5'(3')-deoxyribonucleotidase"/>
</dbReference>
<comment type="caution">
    <text evidence="5">The sequence shown here is derived from an EMBL/GenBank/DDBJ whole genome shotgun (WGS) entry which is preliminary data.</text>
</comment>
<dbReference type="Proteomes" id="UP001230220">
    <property type="component" value="Unassembled WGS sequence"/>
</dbReference>
<feature type="domain" description="N-terminal" evidence="2">
    <location>
        <begin position="4"/>
        <end position="129"/>
    </location>
</feature>
<dbReference type="Gene3D" id="3.40.50.1000">
    <property type="entry name" value="HAD superfamily/HAD-like"/>
    <property type="match status" value="1"/>
</dbReference>
<gene>
    <name evidence="5" type="ORF">J2S15_004010</name>
</gene>
<dbReference type="Gene3D" id="3.90.580.10">
    <property type="entry name" value="Zinc finger, CHC2-type domain"/>
    <property type="match status" value="1"/>
</dbReference>
<dbReference type="SUPFAM" id="SSF56784">
    <property type="entry name" value="HAD-like"/>
    <property type="match status" value="1"/>
</dbReference>
<dbReference type="RefSeq" id="WP_307412085.1">
    <property type="nucleotide sequence ID" value="NZ_JAUSUR010000010.1"/>
</dbReference>
<dbReference type="Pfam" id="PF18818">
    <property type="entry name" value="MPTase-PolyVal"/>
    <property type="match status" value="1"/>
</dbReference>
<dbReference type="Pfam" id="PF13154">
    <property type="entry name" value="DUF3991"/>
    <property type="match status" value="1"/>
</dbReference>
<dbReference type="Pfam" id="PF06941">
    <property type="entry name" value="NT5C"/>
    <property type="match status" value="1"/>
</dbReference>
<dbReference type="InterPro" id="IPR023214">
    <property type="entry name" value="HAD_sf"/>
</dbReference>
<evidence type="ECO:0000259" key="2">
    <source>
        <dbReference type="Pfam" id="PF08401"/>
    </source>
</evidence>
<dbReference type="Pfam" id="PF13155">
    <property type="entry name" value="Toprim_2"/>
    <property type="match status" value="1"/>
</dbReference>
<feature type="domain" description="Polyvalent protein metallopeptidase" evidence="4">
    <location>
        <begin position="158"/>
        <end position="282"/>
    </location>
</feature>
<name>A0ABU0E8N5_9FIRM</name>
<dbReference type="EMBL" id="JAUSUR010000010">
    <property type="protein sequence ID" value="MDQ0363249.1"/>
    <property type="molecule type" value="Genomic_DNA"/>
</dbReference>
<evidence type="ECO:0000256" key="1">
    <source>
        <dbReference type="ARBA" id="ARBA00009589"/>
    </source>
</evidence>
<dbReference type="InterPro" id="IPR036412">
    <property type="entry name" value="HAD-like_sf"/>
</dbReference>